<accession>Q6K8E0</accession>
<gene>
    <name evidence="2" type="primary">OJ1175_B01.10</name>
</gene>
<reference evidence="3" key="2">
    <citation type="journal article" date="2008" name="Nucleic Acids Res.">
        <title>The rice annotation project database (RAP-DB): 2008 update.</title>
        <authorList>
            <consortium name="The rice annotation project (RAP)"/>
        </authorList>
    </citation>
    <scope>GENOME REANNOTATION</scope>
    <source>
        <strain evidence="3">cv. Nipponbare</strain>
    </source>
</reference>
<dbReference type="Proteomes" id="UP000000763">
    <property type="component" value="Chromosome 2"/>
</dbReference>
<organism evidence="2 3">
    <name type="scientific">Oryza sativa subsp. japonica</name>
    <name type="common">Rice</name>
    <dbReference type="NCBI Taxonomy" id="39947"/>
    <lineage>
        <taxon>Eukaryota</taxon>
        <taxon>Viridiplantae</taxon>
        <taxon>Streptophyta</taxon>
        <taxon>Embryophyta</taxon>
        <taxon>Tracheophyta</taxon>
        <taxon>Spermatophyta</taxon>
        <taxon>Magnoliopsida</taxon>
        <taxon>Liliopsida</taxon>
        <taxon>Poales</taxon>
        <taxon>Poaceae</taxon>
        <taxon>BOP clade</taxon>
        <taxon>Oryzoideae</taxon>
        <taxon>Oryzeae</taxon>
        <taxon>Oryzinae</taxon>
        <taxon>Oryza</taxon>
        <taxon>Oryza sativa</taxon>
    </lineage>
</organism>
<sequence length="86" mass="9702">MITDPTKFSQVGQKNNLDLKTKNPLVPKSGYDDDDKREPIQHSLAGFHADITGDLRSSTNVAWRTFVCMCGTCCEMPKINVRCIWL</sequence>
<evidence type="ECO:0000313" key="2">
    <source>
        <dbReference type="EMBL" id="BAD19398.1"/>
    </source>
</evidence>
<dbReference type="AlphaFoldDB" id="Q6K8E0"/>
<proteinExistence type="predicted"/>
<feature type="region of interest" description="Disordered" evidence="1">
    <location>
        <begin position="1"/>
        <end position="34"/>
    </location>
</feature>
<evidence type="ECO:0000313" key="3">
    <source>
        <dbReference type="Proteomes" id="UP000000763"/>
    </source>
</evidence>
<feature type="compositionally biased region" description="Polar residues" evidence="1">
    <location>
        <begin position="1"/>
        <end position="18"/>
    </location>
</feature>
<evidence type="ECO:0000256" key="1">
    <source>
        <dbReference type="SAM" id="MobiDB-lite"/>
    </source>
</evidence>
<protein>
    <submittedName>
        <fullName evidence="2">Uncharacterized protein</fullName>
    </submittedName>
</protein>
<name>Q6K8E0_ORYSJ</name>
<reference evidence="3" key="1">
    <citation type="journal article" date="2005" name="Nature">
        <title>The map-based sequence of the rice genome.</title>
        <authorList>
            <consortium name="International rice genome sequencing project (IRGSP)"/>
            <person name="Matsumoto T."/>
            <person name="Wu J."/>
            <person name="Kanamori H."/>
            <person name="Katayose Y."/>
            <person name="Fujisawa M."/>
            <person name="Namiki N."/>
            <person name="Mizuno H."/>
            <person name="Yamamoto K."/>
            <person name="Antonio B.A."/>
            <person name="Baba T."/>
            <person name="Sakata K."/>
            <person name="Nagamura Y."/>
            <person name="Aoki H."/>
            <person name="Arikawa K."/>
            <person name="Arita K."/>
            <person name="Bito T."/>
            <person name="Chiden Y."/>
            <person name="Fujitsuka N."/>
            <person name="Fukunaka R."/>
            <person name="Hamada M."/>
            <person name="Harada C."/>
            <person name="Hayashi A."/>
            <person name="Hijishita S."/>
            <person name="Honda M."/>
            <person name="Hosokawa S."/>
            <person name="Ichikawa Y."/>
            <person name="Idonuma A."/>
            <person name="Iijima M."/>
            <person name="Ikeda M."/>
            <person name="Ikeno M."/>
            <person name="Ito K."/>
            <person name="Ito S."/>
            <person name="Ito T."/>
            <person name="Ito Y."/>
            <person name="Ito Y."/>
            <person name="Iwabuchi A."/>
            <person name="Kamiya K."/>
            <person name="Karasawa W."/>
            <person name="Kurita K."/>
            <person name="Katagiri S."/>
            <person name="Kikuta A."/>
            <person name="Kobayashi H."/>
            <person name="Kobayashi N."/>
            <person name="Machita K."/>
            <person name="Maehara T."/>
            <person name="Masukawa M."/>
            <person name="Mizubayashi T."/>
            <person name="Mukai Y."/>
            <person name="Nagasaki H."/>
            <person name="Nagata Y."/>
            <person name="Naito S."/>
            <person name="Nakashima M."/>
            <person name="Nakama Y."/>
            <person name="Nakamichi Y."/>
            <person name="Nakamura M."/>
            <person name="Meguro A."/>
            <person name="Negishi M."/>
            <person name="Ohta I."/>
            <person name="Ohta T."/>
            <person name="Okamoto M."/>
            <person name="Ono N."/>
            <person name="Saji S."/>
            <person name="Sakaguchi M."/>
            <person name="Sakai K."/>
            <person name="Shibata M."/>
            <person name="Shimokawa T."/>
            <person name="Song J."/>
            <person name="Takazaki Y."/>
            <person name="Terasawa K."/>
            <person name="Tsugane M."/>
            <person name="Tsuji K."/>
            <person name="Ueda S."/>
            <person name="Waki K."/>
            <person name="Yamagata H."/>
            <person name="Yamamoto M."/>
            <person name="Yamamoto S."/>
            <person name="Yamane H."/>
            <person name="Yoshiki S."/>
            <person name="Yoshihara R."/>
            <person name="Yukawa K."/>
            <person name="Zhong H."/>
            <person name="Yano M."/>
            <person name="Yuan Q."/>
            <person name="Ouyang S."/>
            <person name="Liu J."/>
            <person name="Jones K.M."/>
            <person name="Gansberger K."/>
            <person name="Moffat K."/>
            <person name="Hill J."/>
            <person name="Bera J."/>
            <person name="Fadrosh D."/>
            <person name="Jin S."/>
            <person name="Johri S."/>
            <person name="Kim M."/>
            <person name="Overton L."/>
            <person name="Reardon M."/>
            <person name="Tsitrin T."/>
            <person name="Vuong H."/>
            <person name="Weaver B."/>
            <person name="Ciecko A."/>
            <person name="Tallon L."/>
            <person name="Jackson J."/>
            <person name="Pai G."/>
            <person name="Aken S.V."/>
            <person name="Utterback T."/>
            <person name="Reidmuller S."/>
            <person name="Feldblyum T."/>
            <person name="Hsiao J."/>
            <person name="Zismann V."/>
            <person name="Iobst S."/>
            <person name="de Vazeille A.R."/>
            <person name="Buell C.R."/>
            <person name="Ying K."/>
            <person name="Li Y."/>
            <person name="Lu T."/>
            <person name="Huang Y."/>
            <person name="Zhao Q."/>
            <person name="Feng Q."/>
            <person name="Zhang L."/>
            <person name="Zhu J."/>
            <person name="Weng Q."/>
            <person name="Mu J."/>
            <person name="Lu Y."/>
            <person name="Fan D."/>
            <person name="Liu Y."/>
            <person name="Guan J."/>
            <person name="Zhang Y."/>
            <person name="Yu S."/>
            <person name="Liu X."/>
            <person name="Zhang Y."/>
            <person name="Hong G."/>
            <person name="Han B."/>
            <person name="Choisne N."/>
            <person name="Demange N."/>
            <person name="Orjeda G."/>
            <person name="Samain S."/>
            <person name="Cattolico L."/>
            <person name="Pelletier E."/>
            <person name="Couloux A."/>
            <person name="Segurens B."/>
            <person name="Wincker P."/>
            <person name="D'Hont A."/>
            <person name="Scarpelli C."/>
            <person name="Weissenbach J."/>
            <person name="Salanoubat M."/>
            <person name="Quetier F."/>
            <person name="Yu Y."/>
            <person name="Kim H.R."/>
            <person name="Rambo T."/>
            <person name="Currie J."/>
            <person name="Collura K."/>
            <person name="Luo M."/>
            <person name="Yang T."/>
            <person name="Ammiraju J.S.S."/>
            <person name="Engler F."/>
            <person name="Soderlund C."/>
            <person name="Wing R.A."/>
            <person name="Palmer L.E."/>
            <person name="de la Bastide M."/>
            <person name="Spiegel L."/>
            <person name="Nascimento L."/>
            <person name="Zutavern T."/>
            <person name="O'Shaughnessy A."/>
            <person name="Dike S."/>
            <person name="Dedhia N."/>
            <person name="Preston R."/>
            <person name="Balija V."/>
            <person name="McCombie W.R."/>
            <person name="Chow T."/>
            <person name="Chen H."/>
            <person name="Chung M."/>
            <person name="Chen C."/>
            <person name="Shaw J."/>
            <person name="Wu H."/>
            <person name="Hsiao K."/>
            <person name="Chao Y."/>
            <person name="Chu M."/>
            <person name="Cheng C."/>
            <person name="Hour A."/>
            <person name="Lee P."/>
            <person name="Lin S."/>
            <person name="Lin Y."/>
            <person name="Liou J."/>
            <person name="Liu S."/>
            <person name="Hsing Y."/>
            <person name="Raghuvanshi S."/>
            <person name="Mohanty A."/>
            <person name="Bharti A.K."/>
            <person name="Gaur A."/>
            <person name="Gupta V."/>
            <person name="Kumar D."/>
            <person name="Ravi V."/>
            <person name="Vij S."/>
            <person name="Kapur A."/>
            <person name="Khurana P."/>
            <person name="Khurana P."/>
            <person name="Khurana J.P."/>
            <person name="Tyagi A.K."/>
            <person name="Gaikwad K."/>
            <person name="Singh A."/>
            <person name="Dalal V."/>
            <person name="Srivastava S."/>
            <person name="Dixit A."/>
            <person name="Pal A.K."/>
            <person name="Ghazi I.A."/>
            <person name="Yadav M."/>
            <person name="Pandit A."/>
            <person name="Bhargava A."/>
            <person name="Sureshbabu K."/>
            <person name="Batra K."/>
            <person name="Sharma T.R."/>
            <person name="Mohapatra T."/>
            <person name="Singh N.K."/>
            <person name="Messing J."/>
            <person name="Nelson A.B."/>
            <person name="Fuks G."/>
            <person name="Kavchok S."/>
            <person name="Keizer G."/>
            <person name="Linton E."/>
            <person name="Llaca V."/>
            <person name="Song R."/>
            <person name="Tanyolac B."/>
            <person name="Young S."/>
            <person name="Ho-Il K."/>
            <person name="Hahn J.H."/>
            <person name="Sangsakoo G."/>
            <person name="Vanavichit A."/>
            <person name="de Mattos Luiz.A.T."/>
            <person name="Zimmer P.D."/>
            <person name="Malone G."/>
            <person name="Dellagostin O."/>
            <person name="de Oliveira A.C."/>
            <person name="Bevan M."/>
            <person name="Bancroft I."/>
            <person name="Minx P."/>
            <person name="Cordum H."/>
            <person name="Wilson R."/>
            <person name="Cheng Z."/>
            <person name="Jin W."/>
            <person name="Jiang J."/>
            <person name="Leong S.A."/>
            <person name="Iwama H."/>
            <person name="Gojobori T."/>
            <person name="Itoh T."/>
            <person name="Niimura Y."/>
            <person name="Fujii Y."/>
            <person name="Habara T."/>
            <person name="Sakai H."/>
            <person name="Sato Y."/>
            <person name="Wilson G."/>
            <person name="Kumar K."/>
            <person name="McCouch S."/>
            <person name="Juretic N."/>
            <person name="Hoen D."/>
            <person name="Wright S."/>
            <person name="Bruskiewich R."/>
            <person name="Bureau T."/>
            <person name="Miyao A."/>
            <person name="Hirochika H."/>
            <person name="Nishikawa T."/>
            <person name="Kadowaki K."/>
            <person name="Sugiura M."/>
            <person name="Burr B."/>
            <person name="Sasaki T."/>
        </authorList>
    </citation>
    <scope>NUCLEOTIDE SEQUENCE [LARGE SCALE GENOMIC DNA]</scope>
    <source>
        <strain evidence="3">cv. Nipponbare</strain>
    </source>
</reference>
<dbReference type="EMBL" id="AP004159">
    <property type="protein sequence ID" value="BAD19398.1"/>
    <property type="molecule type" value="Genomic_DNA"/>
</dbReference>